<keyword evidence="3" id="KW-1185">Reference proteome</keyword>
<sequence length="84" mass="9613">MKDCPKENAMRREGKQVPHKGSGLLGNSHLERYSEFGKFSPGFVGSYEIFSGVGKVDCELELLNEWHWCVRFSMSLSYRRVLGI</sequence>
<reference evidence="3" key="1">
    <citation type="journal article" date="2011" name="Nature">
        <title>Genome sequence and analysis of the tuber crop potato.</title>
        <authorList>
            <consortium name="The Potato Genome Sequencing Consortium"/>
        </authorList>
    </citation>
    <scope>NUCLEOTIDE SEQUENCE [LARGE SCALE GENOMIC DNA]</scope>
    <source>
        <strain evidence="3">cv. DM1-3 516 R44</strain>
    </source>
</reference>
<evidence type="ECO:0000256" key="1">
    <source>
        <dbReference type="SAM" id="MobiDB-lite"/>
    </source>
</evidence>
<dbReference type="Proteomes" id="UP000011115">
    <property type="component" value="Unassembled WGS sequence"/>
</dbReference>
<dbReference type="Gramene" id="PGSC0003DMT400096686">
    <property type="protein sequence ID" value="PGSC0003DMT400096686"/>
    <property type="gene ID" value="PGSC0003DMG400046257"/>
</dbReference>
<dbReference type="HOGENOM" id="CLU_2531908_0_0_1"/>
<protein>
    <submittedName>
        <fullName evidence="2">Uncharacterized protein</fullName>
    </submittedName>
</protein>
<dbReference type="AlphaFoldDB" id="M1DZ08"/>
<evidence type="ECO:0000313" key="3">
    <source>
        <dbReference type="Proteomes" id="UP000011115"/>
    </source>
</evidence>
<feature type="compositionally biased region" description="Basic and acidic residues" evidence="1">
    <location>
        <begin position="1"/>
        <end position="16"/>
    </location>
</feature>
<dbReference type="InParanoid" id="M1DZ08"/>
<organism evidence="2 3">
    <name type="scientific">Solanum tuberosum</name>
    <name type="common">Potato</name>
    <dbReference type="NCBI Taxonomy" id="4113"/>
    <lineage>
        <taxon>Eukaryota</taxon>
        <taxon>Viridiplantae</taxon>
        <taxon>Streptophyta</taxon>
        <taxon>Embryophyta</taxon>
        <taxon>Tracheophyta</taxon>
        <taxon>Spermatophyta</taxon>
        <taxon>Magnoliopsida</taxon>
        <taxon>eudicotyledons</taxon>
        <taxon>Gunneridae</taxon>
        <taxon>Pentapetalae</taxon>
        <taxon>asterids</taxon>
        <taxon>lamiids</taxon>
        <taxon>Solanales</taxon>
        <taxon>Solanaceae</taxon>
        <taxon>Solanoideae</taxon>
        <taxon>Solaneae</taxon>
        <taxon>Solanum</taxon>
    </lineage>
</organism>
<name>M1DZ08_SOLTU</name>
<feature type="region of interest" description="Disordered" evidence="1">
    <location>
        <begin position="1"/>
        <end position="24"/>
    </location>
</feature>
<dbReference type="EnsemblPlants" id="PGSC0003DMT400096686">
    <property type="protein sequence ID" value="PGSC0003DMT400096686"/>
    <property type="gene ID" value="PGSC0003DMG400046257"/>
</dbReference>
<accession>M1DZ08</accession>
<evidence type="ECO:0000313" key="2">
    <source>
        <dbReference type="EnsemblPlants" id="PGSC0003DMT400096686"/>
    </source>
</evidence>
<proteinExistence type="predicted"/>
<reference evidence="2" key="2">
    <citation type="submission" date="2015-06" db="UniProtKB">
        <authorList>
            <consortium name="EnsemblPlants"/>
        </authorList>
    </citation>
    <scope>IDENTIFICATION</scope>
    <source>
        <strain evidence="2">DM1-3 516 R44</strain>
    </source>
</reference>
<dbReference type="PaxDb" id="4113-PGSC0003DMT400096686"/>